<dbReference type="PANTHER" id="PTHR22803">
    <property type="entry name" value="MANNOSE, PHOSPHOLIPASE, LECTIN RECEPTOR RELATED"/>
    <property type="match status" value="1"/>
</dbReference>
<evidence type="ECO:0000256" key="5">
    <source>
        <dbReference type="ARBA" id="ARBA00023157"/>
    </source>
</evidence>
<protein>
    <recommendedName>
        <fullName evidence="7">C-type lectin domain-containing protein</fullName>
    </recommendedName>
</protein>
<evidence type="ECO:0000256" key="4">
    <source>
        <dbReference type="ARBA" id="ARBA00022837"/>
    </source>
</evidence>
<dbReference type="Ensembl" id="ENSPTXT00000024803.1">
    <property type="protein sequence ID" value="ENSPTXP00000024059.1"/>
    <property type="gene ID" value="ENSPTXG00000016707.1"/>
</dbReference>
<dbReference type="InterPro" id="IPR001304">
    <property type="entry name" value="C-type_lectin-like"/>
</dbReference>
<dbReference type="Pfam" id="PF00059">
    <property type="entry name" value="Lectin_C"/>
    <property type="match status" value="1"/>
</dbReference>
<evidence type="ECO:0000313" key="9">
    <source>
        <dbReference type="Proteomes" id="UP000472273"/>
    </source>
</evidence>
<evidence type="ECO:0000256" key="2">
    <source>
        <dbReference type="ARBA" id="ARBA00006250"/>
    </source>
</evidence>
<dbReference type="GeneTree" id="ENSGT01030000234937"/>
<dbReference type="SUPFAM" id="SSF56436">
    <property type="entry name" value="C-type lectin-like"/>
    <property type="match status" value="1"/>
</dbReference>
<accession>A0A670ZMU3</accession>
<evidence type="ECO:0000313" key="8">
    <source>
        <dbReference type="Ensembl" id="ENSPTXP00000024059.1"/>
    </source>
</evidence>
<keyword evidence="9" id="KW-1185">Reference proteome</keyword>
<keyword evidence="5" id="KW-1015">Disulfide bond</keyword>
<dbReference type="GO" id="GO:0005576">
    <property type="term" value="C:extracellular region"/>
    <property type="evidence" value="ECO:0007669"/>
    <property type="project" value="UniProtKB-SubCell"/>
</dbReference>
<name>A0A670ZMU3_PSETE</name>
<dbReference type="AlphaFoldDB" id="A0A670ZMU3"/>
<sequence>MTTIEPPKFLLLILTFLISFCLHAAKAASCPRNWLQKQGNCYGYFDEKLSWDEAEFECQTFGPGSHLASILSTQESALMSVYIKDKQKSLSHVWIGLQKGFPG</sequence>
<evidence type="ECO:0000256" key="1">
    <source>
        <dbReference type="ARBA" id="ARBA00004613"/>
    </source>
</evidence>
<feature type="signal peptide" evidence="6">
    <location>
        <begin position="1"/>
        <end position="27"/>
    </location>
</feature>
<evidence type="ECO:0000256" key="3">
    <source>
        <dbReference type="ARBA" id="ARBA00022525"/>
    </source>
</evidence>
<dbReference type="Gene3D" id="3.10.100.10">
    <property type="entry name" value="Mannose-Binding Protein A, subunit A"/>
    <property type="match status" value="1"/>
</dbReference>
<feature type="domain" description="C-type lectin" evidence="7">
    <location>
        <begin position="37"/>
        <end position="99"/>
    </location>
</feature>
<keyword evidence="3" id="KW-0964">Secreted</keyword>
<reference evidence="8" key="2">
    <citation type="submission" date="2025-09" db="UniProtKB">
        <authorList>
            <consortium name="Ensembl"/>
        </authorList>
    </citation>
    <scope>IDENTIFICATION</scope>
</reference>
<reference evidence="8" key="1">
    <citation type="submission" date="2025-08" db="UniProtKB">
        <authorList>
            <consortium name="Ensembl"/>
        </authorList>
    </citation>
    <scope>IDENTIFICATION</scope>
</reference>
<dbReference type="InterPro" id="IPR016186">
    <property type="entry name" value="C-type_lectin-like/link_sf"/>
</dbReference>
<evidence type="ECO:0000256" key="6">
    <source>
        <dbReference type="SAM" id="SignalP"/>
    </source>
</evidence>
<comment type="similarity">
    <text evidence="2">Belongs to the true venom lectin family.</text>
</comment>
<dbReference type="PROSITE" id="PS50041">
    <property type="entry name" value="C_TYPE_LECTIN_2"/>
    <property type="match status" value="1"/>
</dbReference>
<dbReference type="Proteomes" id="UP000472273">
    <property type="component" value="Unplaced"/>
</dbReference>
<dbReference type="InterPro" id="IPR050111">
    <property type="entry name" value="C-type_lectin/snaclec_domain"/>
</dbReference>
<keyword evidence="4" id="KW-0106">Calcium</keyword>
<comment type="subcellular location">
    <subcellularLocation>
        <location evidence="1">Secreted</location>
    </subcellularLocation>
</comment>
<dbReference type="OMA" id="ECSIVAK"/>
<proteinExistence type="inferred from homology"/>
<keyword evidence="6" id="KW-0732">Signal</keyword>
<feature type="chain" id="PRO_5025395823" description="C-type lectin domain-containing protein" evidence="6">
    <location>
        <begin position="28"/>
        <end position="103"/>
    </location>
</feature>
<evidence type="ECO:0000259" key="7">
    <source>
        <dbReference type="PROSITE" id="PS50041"/>
    </source>
</evidence>
<organism evidence="8 9">
    <name type="scientific">Pseudonaja textilis</name>
    <name type="common">Eastern brown snake</name>
    <dbReference type="NCBI Taxonomy" id="8673"/>
    <lineage>
        <taxon>Eukaryota</taxon>
        <taxon>Metazoa</taxon>
        <taxon>Chordata</taxon>
        <taxon>Craniata</taxon>
        <taxon>Vertebrata</taxon>
        <taxon>Euteleostomi</taxon>
        <taxon>Lepidosauria</taxon>
        <taxon>Squamata</taxon>
        <taxon>Bifurcata</taxon>
        <taxon>Unidentata</taxon>
        <taxon>Episquamata</taxon>
        <taxon>Toxicofera</taxon>
        <taxon>Serpentes</taxon>
        <taxon>Colubroidea</taxon>
        <taxon>Elapidae</taxon>
        <taxon>Hydrophiinae</taxon>
        <taxon>Pseudonaja</taxon>
    </lineage>
</organism>
<dbReference type="InterPro" id="IPR016187">
    <property type="entry name" value="CTDL_fold"/>
</dbReference>